<feature type="repeat" description="TPR" evidence="3">
    <location>
        <begin position="37"/>
        <end position="70"/>
    </location>
</feature>
<dbReference type="InterPro" id="IPR013105">
    <property type="entry name" value="TPR_2"/>
</dbReference>
<reference evidence="5 6" key="1">
    <citation type="journal article" date="2022" name="Int. J. Syst. Evol. Microbiol.">
        <title>Prevotella herbatica sp. nov., a plant polysaccharide-decomposing anaerobic bacterium isolated from a methanogenic reactor.</title>
        <authorList>
            <person name="Uek A."/>
            <person name="Tonouchi A."/>
            <person name="Kaku N."/>
            <person name="Ueki K."/>
        </authorList>
    </citation>
    <scope>NUCLEOTIDE SEQUENCE [LARGE SCALE GENOMIC DNA]</scope>
    <source>
        <strain evidence="5 6">WR041</strain>
    </source>
</reference>
<dbReference type="Gene3D" id="1.25.40.10">
    <property type="entry name" value="Tetratricopeptide repeat domain"/>
    <property type="match status" value="1"/>
</dbReference>
<dbReference type="SMART" id="SM00028">
    <property type="entry name" value="TPR"/>
    <property type="match status" value="1"/>
</dbReference>
<keyword evidence="2 3" id="KW-0802">TPR repeat</keyword>
<feature type="transmembrane region" description="Helical" evidence="4">
    <location>
        <begin position="111"/>
        <end position="132"/>
    </location>
</feature>
<evidence type="ECO:0000256" key="2">
    <source>
        <dbReference type="ARBA" id="ARBA00022803"/>
    </source>
</evidence>
<dbReference type="PROSITE" id="PS50293">
    <property type="entry name" value="TPR_REGION"/>
    <property type="match status" value="1"/>
</dbReference>
<keyword evidence="4" id="KW-1133">Transmembrane helix</keyword>
<keyword evidence="4" id="KW-0812">Transmembrane</keyword>
<keyword evidence="1" id="KW-0677">Repeat</keyword>
<dbReference type="InterPro" id="IPR019734">
    <property type="entry name" value="TPR_rpt"/>
</dbReference>
<dbReference type="Gene3D" id="2.30.30.40">
    <property type="entry name" value="SH3 Domains"/>
    <property type="match status" value="1"/>
</dbReference>
<keyword evidence="6" id="KW-1185">Reference proteome</keyword>
<gene>
    <name evidence="5" type="ORF">prwr041_22160</name>
</gene>
<organism evidence="5 6">
    <name type="scientific">Prevotella herbatica</name>
    <dbReference type="NCBI Taxonomy" id="2801997"/>
    <lineage>
        <taxon>Bacteria</taxon>
        <taxon>Pseudomonadati</taxon>
        <taxon>Bacteroidota</taxon>
        <taxon>Bacteroidia</taxon>
        <taxon>Bacteroidales</taxon>
        <taxon>Prevotellaceae</taxon>
        <taxon>Prevotella</taxon>
    </lineage>
</organism>
<name>A0ABM7P0T3_9BACT</name>
<evidence type="ECO:0008006" key="7">
    <source>
        <dbReference type="Google" id="ProtNLM"/>
    </source>
</evidence>
<feature type="transmembrane region" description="Helical" evidence="4">
    <location>
        <begin position="141"/>
        <end position="161"/>
    </location>
</feature>
<evidence type="ECO:0000313" key="6">
    <source>
        <dbReference type="Proteomes" id="UP001319045"/>
    </source>
</evidence>
<sequence>MTVGAVTKDMADAEYKKANYQQAIKDYEELLKHGVSPELYYNLGNAYYKVDNITRALLNYERASMLDPGNKDIRFNLQFVRNKTIDKAADDDEMFFVTWYKSVVNFESVDGWAKISVVSIIMALLLLLVYLFCEKVSLRKVGFFGSLTFIGCFILSILFAYQQKYFFENRCGAIVTSPVVNVKKTPSAGSADEFIIHEGTKVYITDRGMKGWTGIRLPDGREGWILKGKIEEI</sequence>
<evidence type="ECO:0000256" key="3">
    <source>
        <dbReference type="PROSITE-ProRule" id="PRU00339"/>
    </source>
</evidence>
<dbReference type="PROSITE" id="PS50005">
    <property type="entry name" value="TPR"/>
    <property type="match status" value="1"/>
</dbReference>
<keyword evidence="4" id="KW-0472">Membrane</keyword>
<accession>A0ABM7P0T3</accession>
<dbReference type="Proteomes" id="UP001319045">
    <property type="component" value="Chromosome"/>
</dbReference>
<proteinExistence type="predicted"/>
<dbReference type="EMBL" id="AP024484">
    <property type="protein sequence ID" value="BCS86323.1"/>
    <property type="molecule type" value="Genomic_DNA"/>
</dbReference>
<protein>
    <recommendedName>
        <fullName evidence="7">Tetratricopeptide repeat protein</fullName>
    </recommendedName>
</protein>
<dbReference type="InterPro" id="IPR011990">
    <property type="entry name" value="TPR-like_helical_dom_sf"/>
</dbReference>
<dbReference type="Pfam" id="PF07719">
    <property type="entry name" value="TPR_2"/>
    <property type="match status" value="1"/>
</dbReference>
<evidence type="ECO:0000256" key="1">
    <source>
        <dbReference type="ARBA" id="ARBA00022737"/>
    </source>
</evidence>
<dbReference type="SUPFAM" id="SSF48452">
    <property type="entry name" value="TPR-like"/>
    <property type="match status" value="1"/>
</dbReference>
<evidence type="ECO:0000313" key="5">
    <source>
        <dbReference type="EMBL" id="BCS86323.1"/>
    </source>
</evidence>
<evidence type="ECO:0000256" key="4">
    <source>
        <dbReference type="SAM" id="Phobius"/>
    </source>
</evidence>